<protein>
    <submittedName>
        <fullName evidence="2">Uncharacterized protein</fullName>
    </submittedName>
</protein>
<evidence type="ECO:0000313" key="3">
    <source>
        <dbReference type="Proteomes" id="UP000603141"/>
    </source>
</evidence>
<gene>
    <name evidence="2" type="ORF">JIN85_05080</name>
</gene>
<name>A0A934S5S2_9BACT</name>
<dbReference type="RefSeq" id="WP_200268241.1">
    <property type="nucleotide sequence ID" value="NZ_JAENIJ010000005.1"/>
</dbReference>
<feature type="region of interest" description="Disordered" evidence="1">
    <location>
        <begin position="433"/>
        <end position="463"/>
    </location>
</feature>
<feature type="compositionally biased region" description="Gly residues" evidence="1">
    <location>
        <begin position="439"/>
        <end position="463"/>
    </location>
</feature>
<dbReference type="Proteomes" id="UP000603141">
    <property type="component" value="Unassembled WGS sequence"/>
</dbReference>
<evidence type="ECO:0000256" key="1">
    <source>
        <dbReference type="SAM" id="MobiDB-lite"/>
    </source>
</evidence>
<dbReference type="AlphaFoldDB" id="A0A934S5S2"/>
<dbReference type="EMBL" id="JAENIJ010000005">
    <property type="protein sequence ID" value="MBK1881775.1"/>
    <property type="molecule type" value="Genomic_DNA"/>
</dbReference>
<proteinExistence type="predicted"/>
<sequence length="463" mass="48456">MKNPWIVPVAALAVGAVGGFISGKNTGSSSSDTVAAEQAARMSRGSSRPGMGMDAASEKHSSKAKSASEIYKQPGQLSRVQGLIDYYSNLTPDQLADEAKKLANLPWNERMMASMVLFGRWAEVDPTAALEFSNTMGFAGAFAKSTILQSWASVDPENAARYYSENAKEFAMMNMMGGPGRGRDSAGATIAAEWAKQDPSAAMAWASTLETGKGQAMTAVISEVAKTDPSAAAAMVTSMDEADRQGAYEQIAKTWASTDFDAAKAWANSLPSDQRDAAMASAIEGLAQTDPATAANELSSLSGDAADRAVSTVMQYWAAEDPAKAAAWLQANASEQAQRRSMNELMPNWVNQDSAAALSYVQSQTGDVYDSAAASYIMSNTDGDPQELLSLTDNMGDGGDKFRSIGTISARWMEEDPTAAKAAIEEMDIPDGFKDRLINGGGGGGFRGGPGGGGNGGGGRRGR</sequence>
<evidence type="ECO:0000313" key="2">
    <source>
        <dbReference type="EMBL" id="MBK1881775.1"/>
    </source>
</evidence>
<comment type="caution">
    <text evidence="2">The sequence shown here is derived from an EMBL/GenBank/DDBJ whole genome shotgun (WGS) entry which is preliminary data.</text>
</comment>
<keyword evidence="3" id="KW-1185">Reference proteome</keyword>
<accession>A0A934S5S2</accession>
<reference evidence="2" key="1">
    <citation type="submission" date="2021-01" db="EMBL/GenBank/DDBJ databases">
        <title>Modified the classification status of verrucomicrobia.</title>
        <authorList>
            <person name="Feng X."/>
        </authorList>
    </citation>
    <scope>NUCLEOTIDE SEQUENCE</scope>
    <source>
        <strain evidence="2">KCTC 22041</strain>
    </source>
</reference>
<organism evidence="2 3">
    <name type="scientific">Luteolibacter pohnpeiensis</name>
    <dbReference type="NCBI Taxonomy" id="454153"/>
    <lineage>
        <taxon>Bacteria</taxon>
        <taxon>Pseudomonadati</taxon>
        <taxon>Verrucomicrobiota</taxon>
        <taxon>Verrucomicrobiia</taxon>
        <taxon>Verrucomicrobiales</taxon>
        <taxon>Verrucomicrobiaceae</taxon>
        <taxon>Luteolibacter</taxon>
    </lineage>
</organism>
<feature type="region of interest" description="Disordered" evidence="1">
    <location>
        <begin position="26"/>
        <end position="59"/>
    </location>
</feature>